<organism evidence="2">
    <name type="scientific">Candidatus Kentrum sp. DK</name>
    <dbReference type="NCBI Taxonomy" id="2126562"/>
    <lineage>
        <taxon>Bacteria</taxon>
        <taxon>Pseudomonadati</taxon>
        <taxon>Pseudomonadota</taxon>
        <taxon>Gammaproteobacteria</taxon>
        <taxon>Candidatus Kentrum</taxon>
    </lineage>
</organism>
<reference evidence="2" key="1">
    <citation type="submission" date="2019-02" db="EMBL/GenBank/DDBJ databases">
        <authorList>
            <person name="Gruber-Vodicka R. H."/>
            <person name="Seah K. B. B."/>
        </authorList>
    </citation>
    <scope>NUCLEOTIDE SEQUENCE</scope>
    <source>
        <strain evidence="1">BECK_DK161</strain>
        <strain evidence="2">BECK_DK47</strain>
    </source>
</reference>
<name>A0A450S551_9GAMM</name>
<proteinExistence type="predicted"/>
<dbReference type="EMBL" id="CAADEY010000002">
    <property type="protein sequence ID" value="VFJ42721.1"/>
    <property type="molecule type" value="Genomic_DNA"/>
</dbReference>
<gene>
    <name evidence="2" type="ORF">BECKDK2373B_GA0170837_10159</name>
    <name evidence="1" type="ORF">BECKDK2373C_GA0170839_100216</name>
</gene>
<dbReference type="AlphaFoldDB" id="A0A450S551"/>
<sequence>MHTQSVILPLNEDAAKVYQGISVSEREKIHHVLKLLLSRHRLLPDFLSLLMDAISLRARQRGLTEEKREELLRDGESRE</sequence>
<dbReference type="EMBL" id="CAADEX010000015">
    <property type="protein sequence ID" value="VFJ47024.1"/>
    <property type="molecule type" value="Genomic_DNA"/>
</dbReference>
<protein>
    <submittedName>
        <fullName evidence="2">Uncharacterized protein</fullName>
    </submittedName>
</protein>
<evidence type="ECO:0000313" key="2">
    <source>
        <dbReference type="EMBL" id="VFJ47024.1"/>
    </source>
</evidence>
<accession>A0A450S551</accession>
<evidence type="ECO:0000313" key="1">
    <source>
        <dbReference type="EMBL" id="VFJ42721.1"/>
    </source>
</evidence>